<feature type="region of interest" description="Disordered" evidence="8">
    <location>
        <begin position="429"/>
        <end position="457"/>
    </location>
</feature>
<comment type="similarity">
    <text evidence="2">Belongs to the peptidase A22B family.</text>
</comment>
<dbReference type="PANTHER" id="PTHR12174">
    <property type="entry name" value="SIGNAL PEPTIDE PEPTIDASE"/>
    <property type="match status" value="1"/>
</dbReference>
<dbReference type="GO" id="GO:0042500">
    <property type="term" value="F:aspartic endopeptidase activity, intramembrane cleaving"/>
    <property type="evidence" value="ECO:0007669"/>
    <property type="project" value="InterPro"/>
</dbReference>
<dbReference type="GO" id="GO:0033619">
    <property type="term" value="P:membrane protein proteolysis"/>
    <property type="evidence" value="ECO:0007669"/>
    <property type="project" value="TreeGrafter"/>
</dbReference>
<feature type="transmembrane region" description="Helical" evidence="9">
    <location>
        <begin position="237"/>
        <end position="258"/>
    </location>
</feature>
<dbReference type="Proteomes" id="UP000030764">
    <property type="component" value="Unassembled WGS sequence"/>
</dbReference>
<evidence type="ECO:0000256" key="8">
    <source>
        <dbReference type="SAM" id="MobiDB-lite"/>
    </source>
</evidence>
<comment type="subcellular location">
    <subcellularLocation>
        <location evidence="1">Endoplasmic reticulum membrane</location>
        <topology evidence="1">Multi-pass membrane protein</topology>
    </subcellularLocation>
</comment>
<feature type="transmembrane region" description="Helical" evidence="9">
    <location>
        <begin position="368"/>
        <end position="389"/>
    </location>
</feature>
<accession>A0A085MJ41</accession>
<evidence type="ECO:0008006" key="12">
    <source>
        <dbReference type="Google" id="ProtNLM"/>
    </source>
</evidence>
<feature type="transmembrane region" description="Helical" evidence="9">
    <location>
        <begin position="264"/>
        <end position="289"/>
    </location>
</feature>
<protein>
    <recommendedName>
        <fullName evidence="12">Signal peptide peptidase</fullName>
    </recommendedName>
</protein>
<name>A0A085MJ41_9BILA</name>
<keyword evidence="5" id="KW-0256">Endoplasmic reticulum</keyword>
<keyword evidence="6 9" id="KW-1133">Transmembrane helix</keyword>
<evidence type="ECO:0000256" key="5">
    <source>
        <dbReference type="ARBA" id="ARBA00022824"/>
    </source>
</evidence>
<evidence type="ECO:0000313" key="10">
    <source>
        <dbReference type="EMBL" id="KFD57237.1"/>
    </source>
</evidence>
<dbReference type="InterPro" id="IPR006639">
    <property type="entry name" value="Preselin/SPP"/>
</dbReference>
<feature type="transmembrane region" description="Helical" evidence="9">
    <location>
        <begin position="395"/>
        <end position="413"/>
    </location>
</feature>
<feature type="transmembrane region" description="Helical" evidence="9">
    <location>
        <begin position="337"/>
        <end position="356"/>
    </location>
</feature>
<evidence type="ECO:0000256" key="7">
    <source>
        <dbReference type="ARBA" id="ARBA00023136"/>
    </source>
</evidence>
<reference evidence="10 11" key="1">
    <citation type="journal article" date="2014" name="Nat. Genet.">
        <title>Genome and transcriptome of the porcine whipworm Trichuris suis.</title>
        <authorList>
            <person name="Jex A.R."/>
            <person name="Nejsum P."/>
            <person name="Schwarz E.M."/>
            <person name="Hu L."/>
            <person name="Young N.D."/>
            <person name="Hall R.S."/>
            <person name="Korhonen P.K."/>
            <person name="Liao S."/>
            <person name="Thamsborg S."/>
            <person name="Xia J."/>
            <person name="Xu P."/>
            <person name="Wang S."/>
            <person name="Scheerlinck J.P."/>
            <person name="Hofmann A."/>
            <person name="Sternberg P.W."/>
            <person name="Wang J."/>
            <person name="Gasser R.B."/>
        </authorList>
    </citation>
    <scope>NUCLEOTIDE SEQUENCE [LARGE SCALE GENOMIC DNA]</scope>
    <source>
        <strain evidence="10">DCEP-RM93M</strain>
    </source>
</reference>
<dbReference type="PANTHER" id="PTHR12174:SF23">
    <property type="entry name" value="MINOR HISTOCOMPATIBILITY ANTIGEN H13"/>
    <property type="match status" value="1"/>
</dbReference>
<dbReference type="GO" id="GO:0098553">
    <property type="term" value="C:lumenal side of endoplasmic reticulum membrane"/>
    <property type="evidence" value="ECO:0007669"/>
    <property type="project" value="TreeGrafter"/>
</dbReference>
<dbReference type="AlphaFoldDB" id="A0A085MJ41"/>
<proteinExistence type="inferred from homology"/>
<dbReference type="SMART" id="SM00730">
    <property type="entry name" value="PSN"/>
    <property type="match status" value="1"/>
</dbReference>
<keyword evidence="3 9" id="KW-0812">Transmembrane</keyword>
<evidence type="ECO:0000256" key="6">
    <source>
        <dbReference type="ARBA" id="ARBA00022989"/>
    </source>
</evidence>
<evidence type="ECO:0000256" key="9">
    <source>
        <dbReference type="SAM" id="Phobius"/>
    </source>
</evidence>
<dbReference type="GO" id="GO:0006465">
    <property type="term" value="P:signal peptide processing"/>
    <property type="evidence" value="ECO:0007669"/>
    <property type="project" value="TreeGrafter"/>
</dbReference>
<organism evidence="10 11">
    <name type="scientific">Trichuris suis</name>
    <name type="common">pig whipworm</name>
    <dbReference type="NCBI Taxonomy" id="68888"/>
    <lineage>
        <taxon>Eukaryota</taxon>
        <taxon>Metazoa</taxon>
        <taxon>Ecdysozoa</taxon>
        <taxon>Nematoda</taxon>
        <taxon>Enoplea</taxon>
        <taxon>Dorylaimia</taxon>
        <taxon>Trichinellida</taxon>
        <taxon>Trichuridae</taxon>
        <taxon>Trichuris</taxon>
    </lineage>
</organism>
<keyword evidence="11" id="KW-1185">Reference proteome</keyword>
<evidence type="ECO:0000256" key="4">
    <source>
        <dbReference type="ARBA" id="ARBA00022801"/>
    </source>
</evidence>
<evidence type="ECO:0000256" key="2">
    <source>
        <dbReference type="ARBA" id="ARBA00006859"/>
    </source>
</evidence>
<keyword evidence="4" id="KW-0378">Hydrolase</keyword>
<gene>
    <name evidence="10" type="ORF">M513_01748</name>
</gene>
<sequence>MDHANGTNMNNTSTASETELLIAYASMHSMAVISILVGCFRSLAIVRRHVKEKTKIRDSITFKDVRSCPIKASIVLFALYVLIKHEQVFQTVSDYTLVGKQIMLDKMIEFGVDSVLPSVSNYLNASLAATAAHSNGESLPKVESNTSVMHNATFISVLQLIVNKKTSQLMIKWAICFIGLTCCLELFKPYLEKIIDKLPESFSFLKKNVHYKLSLSSSKSSTFNKEKSIFVSTVDRFDAYGMVCLLPLFIFHVIYVHWISNDILGMAISLCAIGSIHLSSFKAGVALLAGLFVYDIFWVFATDVMTTVASNLDAPIMLKFPQNVLTAGILASAGRRFTMLGLGDIVLPGMFIALLLRFGTKRRTRSYFYVAVIAYAAGLIVTMFVMHVFQAGQPALLYLVPSCLGMPALWALIRGEYSALVSFSEEHLAKTDEQSDDSEEEKEVDRTVKQKERKKVR</sequence>
<dbReference type="EMBL" id="KL363189">
    <property type="protein sequence ID" value="KFD57237.1"/>
    <property type="molecule type" value="Genomic_DNA"/>
</dbReference>
<feature type="transmembrane region" description="Helical" evidence="9">
    <location>
        <begin position="296"/>
        <end position="317"/>
    </location>
</feature>
<evidence type="ECO:0000313" key="11">
    <source>
        <dbReference type="Proteomes" id="UP000030764"/>
    </source>
</evidence>
<evidence type="ECO:0000256" key="3">
    <source>
        <dbReference type="ARBA" id="ARBA00022692"/>
    </source>
</evidence>
<dbReference type="GO" id="GO:0098554">
    <property type="term" value="C:cytoplasmic side of endoplasmic reticulum membrane"/>
    <property type="evidence" value="ECO:0007669"/>
    <property type="project" value="TreeGrafter"/>
</dbReference>
<keyword evidence="7 9" id="KW-0472">Membrane</keyword>
<dbReference type="InterPro" id="IPR007369">
    <property type="entry name" value="Peptidase_A22B_SPP"/>
</dbReference>
<dbReference type="Pfam" id="PF04258">
    <property type="entry name" value="Peptidase_A22B"/>
    <property type="match status" value="1"/>
</dbReference>
<feature type="transmembrane region" description="Helical" evidence="9">
    <location>
        <begin position="20"/>
        <end position="44"/>
    </location>
</feature>
<evidence type="ECO:0000256" key="1">
    <source>
        <dbReference type="ARBA" id="ARBA00004477"/>
    </source>
</evidence>